<evidence type="ECO:0000256" key="4">
    <source>
        <dbReference type="ARBA" id="ARBA00022827"/>
    </source>
</evidence>
<dbReference type="Proteomes" id="UP000033483">
    <property type="component" value="Unassembled WGS sequence"/>
</dbReference>
<dbReference type="GO" id="GO:0004657">
    <property type="term" value="F:proline dehydrogenase activity"/>
    <property type="evidence" value="ECO:0007669"/>
    <property type="project" value="TreeGrafter"/>
</dbReference>
<sequence length="475" mass="51361">MEPPKSVIIIGGGVFGLGIAMALATRPAYANTTITLIDRAPTLPASDAASNDASRIVRADYADPAYARLCAEAMVHWRNQSDTGIGGNGRYTQSGMILLANDNPQRDAARAASAKARGLDKWKSAKEYVNDSYHNVCALERSAGRDPARVIKQLHTRNQVATEIGCFGHAGDMGYYNELAGWADAGAATKWMYDRVRATGRVTFLSDTVHSLLRDDADARVLGAKLDSGKEVRADLVVVAAGAWSGKLVDLSGRATATGQILAYVELTQHEFDQIRTTPVVLNLSNGLFTVPPATRLLKLARHAYGYLNPMPAPNALPVTPGARVPPTASLPRTSFDDARLEIPLEGANDLRQLLTNVIALNSLHGRPFVKTRLCWYSDTPTGDFLIDYHPGWKGLFVATGDSGHGFKFLPVLGEKIVDCISGCVDEELKKRWRWREAVSGGEIVATEDGSRAGLPGLLLDEELRRVKLTSRESG</sequence>
<dbReference type="Gene3D" id="3.30.9.10">
    <property type="entry name" value="D-Amino Acid Oxidase, subunit A, domain 2"/>
    <property type="match status" value="1"/>
</dbReference>
<protein>
    <recommendedName>
        <fullName evidence="6">FAD dependent oxidoreductase domain-containing protein</fullName>
    </recommendedName>
</protein>
<organism evidence="7 8">
    <name type="scientific">Thielaviopsis punctulata</name>
    <dbReference type="NCBI Taxonomy" id="72032"/>
    <lineage>
        <taxon>Eukaryota</taxon>
        <taxon>Fungi</taxon>
        <taxon>Dikarya</taxon>
        <taxon>Ascomycota</taxon>
        <taxon>Pezizomycotina</taxon>
        <taxon>Sordariomycetes</taxon>
        <taxon>Hypocreomycetidae</taxon>
        <taxon>Microascales</taxon>
        <taxon>Ceratocystidaceae</taxon>
        <taxon>Thielaviopsis</taxon>
    </lineage>
</organism>
<name>A0A0F4ZDQ5_9PEZI</name>
<dbReference type="PANTHER" id="PTHR10961:SF46">
    <property type="entry name" value="PEROXISOMAL SARCOSINE OXIDASE"/>
    <property type="match status" value="1"/>
</dbReference>
<dbReference type="Gene3D" id="3.50.50.60">
    <property type="entry name" value="FAD/NAD(P)-binding domain"/>
    <property type="match status" value="1"/>
</dbReference>
<evidence type="ECO:0000259" key="6">
    <source>
        <dbReference type="Pfam" id="PF01266"/>
    </source>
</evidence>
<dbReference type="GO" id="GO:0008115">
    <property type="term" value="F:sarcosine oxidase activity"/>
    <property type="evidence" value="ECO:0007669"/>
    <property type="project" value="TreeGrafter"/>
</dbReference>
<feature type="domain" description="FAD dependent oxidoreductase" evidence="6">
    <location>
        <begin position="7"/>
        <end position="419"/>
    </location>
</feature>
<comment type="similarity">
    <text evidence="2">Belongs to the MSOX/MTOX family.</text>
</comment>
<keyword evidence="4" id="KW-0274">FAD</keyword>
<reference evidence="7 8" key="1">
    <citation type="submission" date="2015-03" db="EMBL/GenBank/DDBJ databases">
        <authorList>
            <person name="Radwan O."/>
            <person name="Al-Naeli F.A."/>
            <person name="Rendon G.A."/>
            <person name="Fields C."/>
        </authorList>
    </citation>
    <scope>NUCLEOTIDE SEQUENCE [LARGE SCALE GENOMIC DNA]</scope>
    <source>
        <strain evidence="7">CR-DP1</strain>
    </source>
</reference>
<keyword evidence="3" id="KW-0285">Flavoprotein</keyword>
<dbReference type="GO" id="GO:0050660">
    <property type="term" value="F:flavin adenine dinucleotide binding"/>
    <property type="evidence" value="ECO:0007669"/>
    <property type="project" value="InterPro"/>
</dbReference>
<dbReference type="AlphaFoldDB" id="A0A0F4ZDQ5"/>
<keyword evidence="8" id="KW-1185">Reference proteome</keyword>
<accession>A0A0F4ZDQ5</accession>
<dbReference type="InterPro" id="IPR036188">
    <property type="entry name" value="FAD/NAD-bd_sf"/>
</dbReference>
<dbReference type="EMBL" id="LAEV01001156">
    <property type="protein sequence ID" value="KKA28739.1"/>
    <property type="molecule type" value="Genomic_DNA"/>
</dbReference>
<evidence type="ECO:0000256" key="5">
    <source>
        <dbReference type="ARBA" id="ARBA00023002"/>
    </source>
</evidence>
<evidence type="ECO:0000256" key="2">
    <source>
        <dbReference type="ARBA" id="ARBA00010989"/>
    </source>
</evidence>
<evidence type="ECO:0000256" key="3">
    <source>
        <dbReference type="ARBA" id="ARBA00022630"/>
    </source>
</evidence>
<comment type="caution">
    <text evidence="7">The sequence shown here is derived from an EMBL/GenBank/DDBJ whole genome shotgun (WGS) entry which is preliminary data.</text>
</comment>
<dbReference type="InterPro" id="IPR045170">
    <property type="entry name" value="MTOX"/>
</dbReference>
<dbReference type="InterPro" id="IPR006076">
    <property type="entry name" value="FAD-dep_OxRdtase"/>
</dbReference>
<dbReference type="SUPFAM" id="SSF51905">
    <property type="entry name" value="FAD/NAD(P)-binding domain"/>
    <property type="match status" value="1"/>
</dbReference>
<dbReference type="Pfam" id="PF01266">
    <property type="entry name" value="DAO"/>
    <property type="match status" value="1"/>
</dbReference>
<dbReference type="OrthoDB" id="2219495at2759"/>
<evidence type="ECO:0000313" key="8">
    <source>
        <dbReference type="Proteomes" id="UP000033483"/>
    </source>
</evidence>
<gene>
    <name evidence="7" type="ORF">TD95_004758</name>
</gene>
<comment type="cofactor">
    <cofactor evidence="1">
        <name>FAD</name>
        <dbReference type="ChEBI" id="CHEBI:57692"/>
    </cofactor>
</comment>
<dbReference type="PANTHER" id="PTHR10961">
    <property type="entry name" value="PEROXISOMAL SARCOSINE OXIDASE"/>
    <property type="match status" value="1"/>
</dbReference>
<proteinExistence type="inferred from homology"/>
<evidence type="ECO:0000256" key="1">
    <source>
        <dbReference type="ARBA" id="ARBA00001974"/>
    </source>
</evidence>
<dbReference type="GO" id="GO:0050031">
    <property type="term" value="F:L-pipecolate oxidase activity"/>
    <property type="evidence" value="ECO:0007669"/>
    <property type="project" value="TreeGrafter"/>
</dbReference>
<evidence type="ECO:0000313" key="7">
    <source>
        <dbReference type="EMBL" id="KKA28739.1"/>
    </source>
</evidence>
<keyword evidence="5" id="KW-0560">Oxidoreductase</keyword>